<dbReference type="InterPro" id="IPR036388">
    <property type="entry name" value="WH-like_DNA-bd_sf"/>
</dbReference>
<proteinExistence type="predicted"/>
<reference evidence="6" key="1">
    <citation type="journal article" date="2019" name="PLoS Negl. Trop. Dis.">
        <title>Revisiting the worldwide diversity of Leptospira species in the environment.</title>
        <authorList>
            <person name="Vincent A.T."/>
            <person name="Schiettekatte O."/>
            <person name="Bourhy P."/>
            <person name="Veyrier F.J."/>
            <person name="Picardeau M."/>
        </authorList>
    </citation>
    <scope>NUCLEOTIDE SEQUENCE [LARGE SCALE GENOMIC DNA]</scope>
    <source>
        <strain evidence="6">201400974</strain>
    </source>
</reference>
<evidence type="ECO:0000256" key="2">
    <source>
        <dbReference type="ARBA" id="ARBA00023125"/>
    </source>
</evidence>
<protein>
    <submittedName>
        <fullName evidence="6">Transcriptional regulator</fullName>
    </submittedName>
</protein>
<dbReference type="Proteomes" id="UP000298264">
    <property type="component" value="Unassembled WGS sequence"/>
</dbReference>
<evidence type="ECO:0000313" key="7">
    <source>
        <dbReference type="Proteomes" id="UP000298264"/>
    </source>
</evidence>
<keyword evidence="3" id="KW-0804">Transcription</keyword>
<dbReference type="SMART" id="SM00418">
    <property type="entry name" value="HTH_ARSR"/>
    <property type="match status" value="1"/>
</dbReference>
<evidence type="ECO:0000259" key="5">
    <source>
        <dbReference type="PROSITE" id="PS50987"/>
    </source>
</evidence>
<accession>A0A4R9LPU5</accession>
<evidence type="ECO:0000256" key="1">
    <source>
        <dbReference type="ARBA" id="ARBA00023015"/>
    </source>
</evidence>
<organism evidence="6 7">
    <name type="scientific">Leptospira ilyithenensis</name>
    <dbReference type="NCBI Taxonomy" id="2484901"/>
    <lineage>
        <taxon>Bacteria</taxon>
        <taxon>Pseudomonadati</taxon>
        <taxon>Spirochaetota</taxon>
        <taxon>Spirochaetia</taxon>
        <taxon>Leptospirales</taxon>
        <taxon>Leptospiraceae</taxon>
        <taxon>Leptospira</taxon>
    </lineage>
</organism>
<dbReference type="PRINTS" id="PR00778">
    <property type="entry name" value="HTHARSR"/>
</dbReference>
<evidence type="ECO:0000256" key="4">
    <source>
        <dbReference type="SAM" id="MobiDB-lite"/>
    </source>
</evidence>
<name>A0A4R9LPU5_9LEPT</name>
<sequence length="144" mass="16037">MLSPKSKGNDSSALSNARRKGNPPNRKHTKSSKEIHLDLLDQILDSKFLNSLSDSSRVTVLKKVILLGRADVSQIAEDLPLDKSVVSRHLTFLSEAGILNRTKIGKQVFYEPDPQNILKRFQAIIDGVQQVIANCCPIVFPFQK</sequence>
<dbReference type="CDD" id="cd00090">
    <property type="entry name" value="HTH_ARSR"/>
    <property type="match status" value="1"/>
</dbReference>
<keyword evidence="7" id="KW-1185">Reference proteome</keyword>
<comment type="caution">
    <text evidence="6">The sequence shown here is derived from an EMBL/GenBank/DDBJ whole genome shotgun (WGS) entry which is preliminary data.</text>
</comment>
<evidence type="ECO:0000256" key="3">
    <source>
        <dbReference type="ARBA" id="ARBA00023163"/>
    </source>
</evidence>
<dbReference type="GO" id="GO:0003700">
    <property type="term" value="F:DNA-binding transcription factor activity"/>
    <property type="evidence" value="ECO:0007669"/>
    <property type="project" value="InterPro"/>
</dbReference>
<dbReference type="Gene3D" id="1.10.10.10">
    <property type="entry name" value="Winged helix-like DNA-binding domain superfamily/Winged helix DNA-binding domain"/>
    <property type="match status" value="1"/>
</dbReference>
<dbReference type="PROSITE" id="PS50987">
    <property type="entry name" value="HTH_ARSR_2"/>
    <property type="match status" value="1"/>
</dbReference>
<feature type="compositionally biased region" description="Basic residues" evidence="4">
    <location>
        <begin position="17"/>
        <end position="30"/>
    </location>
</feature>
<dbReference type="InterPro" id="IPR051011">
    <property type="entry name" value="Metal_resp_trans_reg"/>
</dbReference>
<dbReference type="OrthoDB" id="331171at2"/>
<gene>
    <name evidence="6" type="ORF">EHS11_12490</name>
</gene>
<keyword evidence="1" id="KW-0805">Transcription regulation</keyword>
<dbReference type="InterPro" id="IPR036390">
    <property type="entry name" value="WH_DNA-bd_sf"/>
</dbReference>
<feature type="region of interest" description="Disordered" evidence="4">
    <location>
        <begin position="1"/>
        <end position="32"/>
    </location>
</feature>
<dbReference type="PANTHER" id="PTHR43132">
    <property type="entry name" value="ARSENICAL RESISTANCE OPERON REPRESSOR ARSR-RELATED"/>
    <property type="match status" value="1"/>
</dbReference>
<dbReference type="EMBL" id="RQHV01000052">
    <property type="protein sequence ID" value="TGN09412.1"/>
    <property type="molecule type" value="Genomic_DNA"/>
</dbReference>
<keyword evidence="2" id="KW-0238">DNA-binding</keyword>
<evidence type="ECO:0000313" key="6">
    <source>
        <dbReference type="EMBL" id="TGN09412.1"/>
    </source>
</evidence>
<dbReference type="GO" id="GO:0003677">
    <property type="term" value="F:DNA binding"/>
    <property type="evidence" value="ECO:0007669"/>
    <property type="project" value="UniProtKB-KW"/>
</dbReference>
<dbReference type="Pfam" id="PF01022">
    <property type="entry name" value="HTH_5"/>
    <property type="match status" value="1"/>
</dbReference>
<dbReference type="InterPro" id="IPR001845">
    <property type="entry name" value="HTH_ArsR_DNA-bd_dom"/>
</dbReference>
<dbReference type="InterPro" id="IPR011991">
    <property type="entry name" value="ArsR-like_HTH"/>
</dbReference>
<feature type="domain" description="HTH arsR-type" evidence="5">
    <location>
        <begin position="37"/>
        <end position="132"/>
    </location>
</feature>
<dbReference type="PANTHER" id="PTHR43132:SF6">
    <property type="entry name" value="HTH-TYPE TRANSCRIPTIONAL REPRESSOR CZRA"/>
    <property type="match status" value="1"/>
</dbReference>
<dbReference type="SUPFAM" id="SSF46785">
    <property type="entry name" value="Winged helix' DNA-binding domain"/>
    <property type="match status" value="1"/>
</dbReference>
<dbReference type="AlphaFoldDB" id="A0A4R9LPU5"/>